<feature type="domain" description="Fatty acid hydroxylase" evidence="9">
    <location>
        <begin position="84"/>
        <end position="217"/>
    </location>
</feature>
<accession>A0A561TC09</accession>
<comment type="subcellular location">
    <subcellularLocation>
        <location evidence="1">Endomembrane system</location>
        <topology evidence="1">Multi-pass membrane protein</topology>
    </subcellularLocation>
</comment>
<dbReference type="EMBL" id="VIWV01000001">
    <property type="protein sequence ID" value="TWF84636.1"/>
    <property type="molecule type" value="Genomic_DNA"/>
</dbReference>
<dbReference type="InterPro" id="IPR051689">
    <property type="entry name" value="Sterol_desaturase/TMEM195"/>
</dbReference>
<dbReference type="InterPro" id="IPR006694">
    <property type="entry name" value="Fatty_acid_hydroxylase"/>
</dbReference>
<dbReference type="Pfam" id="PF04116">
    <property type="entry name" value="FA_hydroxylase"/>
    <property type="match status" value="1"/>
</dbReference>
<gene>
    <name evidence="10" type="ORF">FHX78_111571</name>
</gene>
<sequence length="284" mass="32521">MNWSTLGLTVLVFAVLVCLELLAHKFLPSDEDTGYDLRDTASSLGLAMGNQVVNFFWQGTNVAIIAALYAISPLRVDASDWRMWVLLFVLDDLCYYAFHRSHHRVRVLWAVHSVHHSSERFNFTVAVRNSWAPMTSIPFFAAEPLLGFPPYMLLVVQAVGLVYQLVLHTEKVGKLWAPIEWVFCTPSHHRVHHASHYPYLDRNYGGVFIVWDRMFGSFEPEGGRIAYGMTTNVKSYNPLRVVTFEWLRLGRDLRGARSPREAGGYLFRGPGWQPRREEQPEGQP</sequence>
<evidence type="ECO:0000313" key="11">
    <source>
        <dbReference type="Proteomes" id="UP000316603"/>
    </source>
</evidence>
<evidence type="ECO:0000259" key="9">
    <source>
        <dbReference type="Pfam" id="PF04116"/>
    </source>
</evidence>
<dbReference type="RefSeq" id="WP_208766181.1">
    <property type="nucleotide sequence ID" value="NZ_BNCE01000023.1"/>
</dbReference>
<evidence type="ECO:0000256" key="8">
    <source>
        <dbReference type="SAM" id="Phobius"/>
    </source>
</evidence>
<comment type="caution">
    <text evidence="10">The sequence shown here is derived from an EMBL/GenBank/DDBJ whole genome shotgun (WGS) entry which is preliminary data.</text>
</comment>
<evidence type="ECO:0000313" key="10">
    <source>
        <dbReference type="EMBL" id="TWF84636.1"/>
    </source>
</evidence>
<reference evidence="10 11" key="1">
    <citation type="submission" date="2019-06" db="EMBL/GenBank/DDBJ databases">
        <title>Sequencing the genomes of 1000 actinobacteria strains.</title>
        <authorList>
            <person name="Klenk H.-P."/>
        </authorList>
    </citation>
    <scope>NUCLEOTIDE SEQUENCE [LARGE SCALE GENOMIC DNA]</scope>
    <source>
        <strain evidence="10 11">DSM 41695</strain>
    </source>
</reference>
<protein>
    <submittedName>
        <fullName evidence="10">Sterol desaturase/sphingolipid hydroxylase (Fatty acid hydroxylase superfamily)</fullName>
    </submittedName>
</protein>
<keyword evidence="5" id="KW-0443">Lipid metabolism</keyword>
<evidence type="ECO:0000256" key="1">
    <source>
        <dbReference type="ARBA" id="ARBA00004127"/>
    </source>
</evidence>
<evidence type="ECO:0000256" key="2">
    <source>
        <dbReference type="ARBA" id="ARBA00022692"/>
    </source>
</evidence>
<dbReference type="GO" id="GO:0006643">
    <property type="term" value="P:membrane lipid metabolic process"/>
    <property type="evidence" value="ECO:0007669"/>
    <property type="project" value="TreeGrafter"/>
</dbReference>
<feature type="compositionally biased region" description="Basic and acidic residues" evidence="7">
    <location>
        <begin position="274"/>
        <end position="284"/>
    </location>
</feature>
<name>A0A561TC09_9ACTN</name>
<evidence type="ECO:0000256" key="3">
    <source>
        <dbReference type="ARBA" id="ARBA00022989"/>
    </source>
</evidence>
<keyword evidence="6 8" id="KW-0472">Membrane</keyword>
<dbReference type="Proteomes" id="UP000316603">
    <property type="component" value="Unassembled WGS sequence"/>
</dbReference>
<keyword evidence="4" id="KW-0560">Oxidoreductase</keyword>
<dbReference type="PANTHER" id="PTHR21624:SF1">
    <property type="entry name" value="ALKYLGLYCEROL MONOOXYGENASE"/>
    <property type="match status" value="1"/>
</dbReference>
<evidence type="ECO:0000256" key="6">
    <source>
        <dbReference type="ARBA" id="ARBA00023136"/>
    </source>
</evidence>
<keyword evidence="2 8" id="KW-0812">Transmembrane</keyword>
<dbReference type="GO" id="GO:0016020">
    <property type="term" value="C:membrane"/>
    <property type="evidence" value="ECO:0007669"/>
    <property type="project" value="GOC"/>
</dbReference>
<organism evidence="10 11">
    <name type="scientific">Streptomyces capillispiralis</name>
    <dbReference type="NCBI Taxonomy" id="68182"/>
    <lineage>
        <taxon>Bacteria</taxon>
        <taxon>Bacillati</taxon>
        <taxon>Actinomycetota</taxon>
        <taxon>Actinomycetes</taxon>
        <taxon>Kitasatosporales</taxon>
        <taxon>Streptomycetaceae</taxon>
        <taxon>Streptomyces</taxon>
    </lineage>
</organism>
<dbReference type="GO" id="GO:0012505">
    <property type="term" value="C:endomembrane system"/>
    <property type="evidence" value="ECO:0007669"/>
    <property type="project" value="UniProtKB-SubCell"/>
</dbReference>
<dbReference type="GO" id="GO:0050479">
    <property type="term" value="F:glyceryl-ether monooxygenase activity"/>
    <property type="evidence" value="ECO:0007669"/>
    <property type="project" value="TreeGrafter"/>
</dbReference>
<evidence type="ECO:0000256" key="7">
    <source>
        <dbReference type="SAM" id="MobiDB-lite"/>
    </source>
</evidence>
<dbReference type="GO" id="GO:0005506">
    <property type="term" value="F:iron ion binding"/>
    <property type="evidence" value="ECO:0007669"/>
    <property type="project" value="InterPro"/>
</dbReference>
<dbReference type="AlphaFoldDB" id="A0A561TC09"/>
<feature type="transmembrane region" description="Helical" evidence="8">
    <location>
        <begin position="55"/>
        <end position="74"/>
    </location>
</feature>
<keyword evidence="3 8" id="KW-1133">Transmembrane helix</keyword>
<evidence type="ECO:0000256" key="4">
    <source>
        <dbReference type="ARBA" id="ARBA00023002"/>
    </source>
</evidence>
<dbReference type="GO" id="GO:0008610">
    <property type="term" value="P:lipid biosynthetic process"/>
    <property type="evidence" value="ECO:0007669"/>
    <property type="project" value="InterPro"/>
</dbReference>
<keyword evidence="11" id="KW-1185">Reference proteome</keyword>
<evidence type="ECO:0000256" key="5">
    <source>
        <dbReference type="ARBA" id="ARBA00023098"/>
    </source>
</evidence>
<dbReference type="PANTHER" id="PTHR21624">
    <property type="entry name" value="STEROL DESATURASE-RELATED PROTEIN"/>
    <property type="match status" value="1"/>
</dbReference>
<proteinExistence type="predicted"/>
<feature type="region of interest" description="Disordered" evidence="7">
    <location>
        <begin position="261"/>
        <end position="284"/>
    </location>
</feature>